<sequence length="218" mass="24878">MTSNSVVGEWGNFVFKMIQPADHPRILQHLKDCLYYRAFYRIGYTKDLDVEMDAIFQLVLNDGYNLSFFAEDKATGKVAGCRIITMEKAERPDFPVAGRLCKGIVKFYYDIVDDCKLKDRYDFTEFPHMFGISVEEEFCRQGLATEIYRRAIGLMKERGFSWSLVAFISPYSRAAAGRNGFIQLAKRNLTQAVDEDGSALYAEADPNDFLDVGVFESN</sequence>
<dbReference type="EMBL" id="LNIX01000002">
    <property type="protein sequence ID" value="OXA60096.1"/>
    <property type="molecule type" value="Genomic_DNA"/>
</dbReference>
<evidence type="ECO:0000313" key="2">
    <source>
        <dbReference type="Proteomes" id="UP000198287"/>
    </source>
</evidence>
<dbReference type="InterPro" id="IPR016181">
    <property type="entry name" value="Acyl_CoA_acyltransferase"/>
</dbReference>
<accession>A0A226ETZ9</accession>
<dbReference type="Proteomes" id="UP000198287">
    <property type="component" value="Unassembled WGS sequence"/>
</dbReference>
<evidence type="ECO:0008006" key="3">
    <source>
        <dbReference type="Google" id="ProtNLM"/>
    </source>
</evidence>
<gene>
    <name evidence="1" type="ORF">Fcan01_04685</name>
</gene>
<keyword evidence="2" id="KW-1185">Reference proteome</keyword>
<dbReference type="OMA" id="IEFFMAS"/>
<organism evidence="1 2">
    <name type="scientific">Folsomia candida</name>
    <name type="common">Springtail</name>
    <dbReference type="NCBI Taxonomy" id="158441"/>
    <lineage>
        <taxon>Eukaryota</taxon>
        <taxon>Metazoa</taxon>
        <taxon>Ecdysozoa</taxon>
        <taxon>Arthropoda</taxon>
        <taxon>Hexapoda</taxon>
        <taxon>Collembola</taxon>
        <taxon>Entomobryomorpha</taxon>
        <taxon>Isotomoidea</taxon>
        <taxon>Isotomidae</taxon>
        <taxon>Proisotominae</taxon>
        <taxon>Folsomia</taxon>
    </lineage>
</organism>
<proteinExistence type="predicted"/>
<reference evidence="1 2" key="1">
    <citation type="submission" date="2015-12" db="EMBL/GenBank/DDBJ databases">
        <title>The genome of Folsomia candida.</title>
        <authorList>
            <person name="Faddeeva A."/>
            <person name="Derks M.F."/>
            <person name="Anvar Y."/>
            <person name="Smit S."/>
            <person name="Van Straalen N."/>
            <person name="Roelofs D."/>
        </authorList>
    </citation>
    <scope>NUCLEOTIDE SEQUENCE [LARGE SCALE GENOMIC DNA]</scope>
    <source>
        <strain evidence="1 2">VU population</strain>
        <tissue evidence="1">Whole body</tissue>
    </source>
</reference>
<dbReference type="SUPFAM" id="SSF55729">
    <property type="entry name" value="Acyl-CoA N-acyltransferases (Nat)"/>
    <property type="match status" value="1"/>
</dbReference>
<dbReference type="Gene3D" id="3.40.630.30">
    <property type="match status" value="1"/>
</dbReference>
<comment type="caution">
    <text evidence="1">The sequence shown here is derived from an EMBL/GenBank/DDBJ whole genome shotgun (WGS) entry which is preliminary data.</text>
</comment>
<dbReference type="OrthoDB" id="2115692at2759"/>
<protein>
    <recommendedName>
        <fullName evidence="3">Dopamine N-acetyltransferase</fullName>
    </recommendedName>
</protein>
<name>A0A226ETZ9_FOLCA</name>
<dbReference type="AlphaFoldDB" id="A0A226ETZ9"/>
<evidence type="ECO:0000313" key="1">
    <source>
        <dbReference type="EMBL" id="OXA60096.1"/>
    </source>
</evidence>